<accession>A0A0S1XAR4</accession>
<dbReference type="STRING" id="55802.TBCH5v1_0883"/>
<dbReference type="InterPro" id="IPR031857">
    <property type="entry name" value="Integrase_SSV1_C"/>
</dbReference>
<dbReference type="RefSeq" id="WP_056933646.1">
    <property type="nucleotide sequence ID" value="NZ_CP013050.1"/>
</dbReference>
<dbReference type="GO" id="GO:0006310">
    <property type="term" value="P:DNA recombination"/>
    <property type="evidence" value="ECO:0007669"/>
    <property type="project" value="InterPro"/>
</dbReference>
<reference evidence="3 4" key="1">
    <citation type="journal article" date="2016" name="Genome Announc.">
        <title>Complete genome sequence of the hyperthermophilic and piezophilic archaeon Thermococcus barophilus Ch5, capable of growth at the expense of hydrogenogenesis from carbon monoxide and formate.</title>
        <authorList>
            <person name="Oger P."/>
            <person name="Sokolova T.G."/>
            <person name="Kozhevnikova D.A."/>
            <person name="Taranov E.A."/>
            <person name="Vannier P."/>
            <person name="Lee H.S."/>
            <person name="Kwon K.K."/>
            <person name="Kang S.G."/>
            <person name="Lee J.H."/>
            <person name="Bonch-Osmolovskaya E.A."/>
            <person name="Lebedinsky A.V."/>
        </authorList>
    </citation>
    <scope>NUCLEOTIDE SEQUENCE [LARGE SCALE GENOMIC DNA]</scope>
    <source>
        <strain evidence="4">Ch5</strain>
    </source>
</reference>
<sequence>MDKALHAVDYNDRVVKGLRKFTTFLEELRVIDYHLADDWRRLMKIKKRGVRDIFVNDNEIREAYEVIKQRGEEKRVLFELLVYSGIRLTHAVQLVNTFNYQKVYIVNEKVARYPLFAFSKGKKRGFWAYAAIKATNGLKEQAKWNAEQAQNIEALAKQYKPHWSFTFPSGSLSFGLTWMDLVVITIGFAVAWFARQFLGPLGALLGLVIIAGWFSGKIAGEAIGWLIDKIKFW</sequence>
<dbReference type="Gene3D" id="1.10.443.10">
    <property type="entry name" value="Intergrase catalytic core"/>
    <property type="match status" value="1"/>
</dbReference>
<dbReference type="InterPro" id="IPR013762">
    <property type="entry name" value="Integrase-like_cat_sf"/>
</dbReference>
<dbReference type="EMBL" id="CP013050">
    <property type="protein sequence ID" value="ALM74836.1"/>
    <property type="molecule type" value="Genomic_DNA"/>
</dbReference>
<dbReference type="PATRIC" id="fig|55802.8.peg.882"/>
<dbReference type="AlphaFoldDB" id="A0A0S1XAR4"/>
<organism evidence="3 4">
    <name type="scientific">Thermococcus barophilus</name>
    <dbReference type="NCBI Taxonomy" id="55802"/>
    <lineage>
        <taxon>Archaea</taxon>
        <taxon>Methanobacteriati</taxon>
        <taxon>Methanobacteriota</taxon>
        <taxon>Thermococci</taxon>
        <taxon>Thermococcales</taxon>
        <taxon>Thermococcaceae</taxon>
        <taxon>Thermococcus</taxon>
    </lineage>
</organism>
<proteinExistence type="predicted"/>
<keyword evidence="1" id="KW-1133">Transmembrane helix</keyword>
<evidence type="ECO:0000313" key="4">
    <source>
        <dbReference type="Proteomes" id="UP000066042"/>
    </source>
</evidence>
<keyword evidence="1" id="KW-0472">Membrane</keyword>
<protein>
    <recommendedName>
        <fullName evidence="2">Integrase SSV1 C-terminal domain-containing protein</fullName>
    </recommendedName>
</protein>
<dbReference type="GeneID" id="26136159"/>
<dbReference type="GO" id="GO:0003677">
    <property type="term" value="F:DNA binding"/>
    <property type="evidence" value="ECO:0007669"/>
    <property type="project" value="InterPro"/>
</dbReference>
<evidence type="ECO:0000256" key="1">
    <source>
        <dbReference type="SAM" id="Phobius"/>
    </source>
</evidence>
<feature type="transmembrane region" description="Helical" evidence="1">
    <location>
        <begin position="200"/>
        <end position="227"/>
    </location>
</feature>
<gene>
    <name evidence="3" type="ORF">TBCH5v1_0883</name>
</gene>
<feature type="transmembrane region" description="Helical" evidence="1">
    <location>
        <begin position="172"/>
        <end position="194"/>
    </location>
</feature>
<keyword evidence="1" id="KW-0812">Transmembrane</keyword>
<dbReference type="Pfam" id="PF16795">
    <property type="entry name" value="Phage_integr_3"/>
    <property type="match status" value="1"/>
</dbReference>
<feature type="domain" description="Integrase SSV1 C-terminal" evidence="2">
    <location>
        <begin position="53"/>
        <end position="153"/>
    </location>
</feature>
<dbReference type="Proteomes" id="UP000066042">
    <property type="component" value="Chromosome"/>
</dbReference>
<dbReference type="GO" id="GO:0015074">
    <property type="term" value="P:DNA integration"/>
    <property type="evidence" value="ECO:0007669"/>
    <property type="project" value="InterPro"/>
</dbReference>
<evidence type="ECO:0000259" key="2">
    <source>
        <dbReference type="Pfam" id="PF16795"/>
    </source>
</evidence>
<evidence type="ECO:0000313" key="3">
    <source>
        <dbReference type="EMBL" id="ALM74836.1"/>
    </source>
</evidence>
<name>A0A0S1XAR4_THEBA</name>